<sequence>SNLRRLIVVPGQAIYLGGSYFYYYNPRNWILEPYQSRWASLSIRTFISHIYRALREALEDHHSLLIYSGGQTRKTSNQTISEAESYLRLSHQLGLLTGLGLNPGRITTVEFTTNGLTNVLCFFFKKKYTDNYWKQVTAVGQTVKSSRFTELHLRALRYPKVSFDYITTAPEESDRIFYKPRSKRTDDEEKSFREAVEGERKVYLDFERDLYSC</sequence>
<feature type="non-terminal residue" evidence="1">
    <location>
        <position position="1"/>
    </location>
</feature>
<comment type="caution">
    <text evidence="1">The sequence shown here is derived from an EMBL/GenBank/DDBJ whole genome shotgun (WGS) entry which is preliminary data.</text>
</comment>
<evidence type="ECO:0000313" key="2">
    <source>
        <dbReference type="Proteomes" id="UP001153365"/>
    </source>
</evidence>
<dbReference type="Proteomes" id="UP001153365">
    <property type="component" value="Unassembled WGS sequence"/>
</dbReference>
<dbReference type="EMBL" id="CALTRL010005826">
    <property type="protein sequence ID" value="CAH7687023.1"/>
    <property type="molecule type" value="Genomic_DNA"/>
</dbReference>
<evidence type="ECO:0008006" key="3">
    <source>
        <dbReference type="Google" id="ProtNLM"/>
    </source>
</evidence>
<gene>
    <name evidence="1" type="ORF">PPACK8108_LOCUS21744</name>
</gene>
<name>A0AAV0BN81_PHAPC</name>
<reference evidence="1" key="1">
    <citation type="submission" date="2022-06" db="EMBL/GenBank/DDBJ databases">
        <authorList>
            <consortium name="SYNGENTA / RWTH Aachen University"/>
        </authorList>
    </citation>
    <scope>NUCLEOTIDE SEQUENCE</scope>
</reference>
<dbReference type="GO" id="GO:0005737">
    <property type="term" value="C:cytoplasm"/>
    <property type="evidence" value="ECO:0007669"/>
    <property type="project" value="TreeGrafter"/>
</dbReference>
<accession>A0AAV0BN81</accession>
<dbReference type="PANTHER" id="PTHR28110:SF1">
    <property type="entry name" value="TRANSMEMBRANE PROTEIN"/>
    <property type="match status" value="1"/>
</dbReference>
<protein>
    <recommendedName>
        <fullName evidence="3">DUF218 domain-containing protein</fullName>
    </recommendedName>
</protein>
<dbReference type="AlphaFoldDB" id="A0AAV0BN81"/>
<dbReference type="InterPro" id="IPR055323">
    <property type="entry name" value="C57A10.07/YOR238W"/>
</dbReference>
<evidence type="ECO:0000313" key="1">
    <source>
        <dbReference type="EMBL" id="CAH7687023.1"/>
    </source>
</evidence>
<proteinExistence type="predicted"/>
<dbReference type="PANTHER" id="PTHR28110">
    <property type="entry name" value="TRANSMEMBRANE PROTEIN"/>
    <property type="match status" value="1"/>
</dbReference>
<keyword evidence="2" id="KW-1185">Reference proteome</keyword>
<organism evidence="1 2">
    <name type="scientific">Phakopsora pachyrhizi</name>
    <name type="common">Asian soybean rust disease fungus</name>
    <dbReference type="NCBI Taxonomy" id="170000"/>
    <lineage>
        <taxon>Eukaryota</taxon>
        <taxon>Fungi</taxon>
        <taxon>Dikarya</taxon>
        <taxon>Basidiomycota</taxon>
        <taxon>Pucciniomycotina</taxon>
        <taxon>Pucciniomycetes</taxon>
        <taxon>Pucciniales</taxon>
        <taxon>Phakopsoraceae</taxon>
        <taxon>Phakopsora</taxon>
    </lineage>
</organism>